<protein>
    <submittedName>
        <fullName evidence="2">Uncharacterized protein</fullName>
    </submittedName>
</protein>
<evidence type="ECO:0000313" key="3">
    <source>
        <dbReference type="Proteomes" id="UP000612349"/>
    </source>
</evidence>
<feature type="region of interest" description="Disordered" evidence="1">
    <location>
        <begin position="58"/>
        <end position="77"/>
    </location>
</feature>
<dbReference type="Proteomes" id="UP000612349">
    <property type="component" value="Unassembled WGS sequence"/>
</dbReference>
<reference evidence="2" key="2">
    <citation type="submission" date="2020-09" db="EMBL/GenBank/DDBJ databases">
        <authorList>
            <person name="Sun Q."/>
            <person name="Zhou Y."/>
        </authorList>
    </citation>
    <scope>NUCLEOTIDE SEQUENCE</scope>
    <source>
        <strain evidence="2">CGMCC 1.15360</strain>
    </source>
</reference>
<evidence type="ECO:0000313" key="2">
    <source>
        <dbReference type="EMBL" id="GGD82992.1"/>
    </source>
</evidence>
<accession>A0A916Z9L3</accession>
<proteinExistence type="predicted"/>
<sequence length="92" mass="10275">MATVASHHFPQSSDANLTAESLQRLNRIDPCLFFQAVRDSKRFFQNAIKFRDLHQAGSFSSSEQGEYPGNGRAPRPARPFVEILNPVACDPL</sequence>
<dbReference type="AlphaFoldDB" id="A0A916Z9L3"/>
<gene>
    <name evidence="2" type="ORF">GCM10010990_36320</name>
</gene>
<comment type="caution">
    <text evidence="2">The sequence shown here is derived from an EMBL/GenBank/DDBJ whole genome shotgun (WGS) entry which is preliminary data.</text>
</comment>
<evidence type="ECO:0000256" key="1">
    <source>
        <dbReference type="SAM" id="MobiDB-lite"/>
    </source>
</evidence>
<organism evidence="2 3">
    <name type="scientific">Croceicoccus mobilis</name>
    <dbReference type="NCBI Taxonomy" id="1703339"/>
    <lineage>
        <taxon>Bacteria</taxon>
        <taxon>Pseudomonadati</taxon>
        <taxon>Pseudomonadota</taxon>
        <taxon>Alphaproteobacteria</taxon>
        <taxon>Sphingomonadales</taxon>
        <taxon>Erythrobacteraceae</taxon>
        <taxon>Croceicoccus</taxon>
    </lineage>
</organism>
<dbReference type="EMBL" id="BMIP01000013">
    <property type="protein sequence ID" value="GGD82992.1"/>
    <property type="molecule type" value="Genomic_DNA"/>
</dbReference>
<name>A0A916Z9L3_9SPHN</name>
<reference evidence="2" key="1">
    <citation type="journal article" date="2014" name="Int. J. Syst. Evol. Microbiol.">
        <title>Complete genome sequence of Corynebacterium casei LMG S-19264T (=DSM 44701T), isolated from a smear-ripened cheese.</title>
        <authorList>
            <consortium name="US DOE Joint Genome Institute (JGI-PGF)"/>
            <person name="Walter F."/>
            <person name="Albersmeier A."/>
            <person name="Kalinowski J."/>
            <person name="Ruckert C."/>
        </authorList>
    </citation>
    <scope>NUCLEOTIDE SEQUENCE</scope>
    <source>
        <strain evidence="2">CGMCC 1.15360</strain>
    </source>
</reference>
<keyword evidence="3" id="KW-1185">Reference proteome</keyword>